<dbReference type="Gene3D" id="3.20.80.10">
    <property type="entry name" value="Regulatory factor, effector binding domain"/>
    <property type="match status" value="1"/>
</dbReference>
<comment type="caution">
    <text evidence="1">The sequence shown here is derived from an EMBL/GenBank/DDBJ whole genome shotgun (WGS) entry which is preliminary data.</text>
</comment>
<evidence type="ECO:0000313" key="2">
    <source>
        <dbReference type="Proteomes" id="UP000887116"/>
    </source>
</evidence>
<reference evidence="1" key="1">
    <citation type="submission" date="2020-07" db="EMBL/GenBank/DDBJ databases">
        <title>Multicomponent nature underlies the extraordinary mechanical properties of spider dragline silk.</title>
        <authorList>
            <person name="Kono N."/>
            <person name="Nakamura H."/>
            <person name="Mori M."/>
            <person name="Yoshida Y."/>
            <person name="Ohtoshi R."/>
            <person name="Malay A.D."/>
            <person name="Moran D.A.P."/>
            <person name="Tomita M."/>
            <person name="Numata K."/>
            <person name="Arakawa K."/>
        </authorList>
    </citation>
    <scope>NUCLEOTIDE SEQUENCE</scope>
</reference>
<dbReference type="AlphaFoldDB" id="A0A8X6L1Q3"/>
<gene>
    <name evidence="1" type="ORF">TNCT_474241</name>
</gene>
<dbReference type="SUPFAM" id="SSF55136">
    <property type="entry name" value="Probable bacterial effector-binding domain"/>
    <property type="match status" value="1"/>
</dbReference>
<dbReference type="EMBL" id="BMAO01003840">
    <property type="protein sequence ID" value="GFQ90498.1"/>
    <property type="molecule type" value="Genomic_DNA"/>
</dbReference>
<accession>A0A8X6L1Q3</accession>
<dbReference type="OrthoDB" id="6424451at2759"/>
<proteinExistence type="predicted"/>
<protein>
    <submittedName>
        <fullName evidence="1">Uncharacterized protein</fullName>
    </submittedName>
</protein>
<sequence>MRGTEISWVIVLTTSSTEIPKTLPMRNKVSRSNPHHYEVSYMLPAEFAENPPGPIDLRITISREDETLYAVK</sequence>
<keyword evidence="2" id="KW-1185">Reference proteome</keyword>
<dbReference type="InterPro" id="IPR011256">
    <property type="entry name" value="Reg_factor_effector_dom_sf"/>
</dbReference>
<name>A0A8X6L1Q3_TRICU</name>
<dbReference type="Proteomes" id="UP000887116">
    <property type="component" value="Unassembled WGS sequence"/>
</dbReference>
<organism evidence="1 2">
    <name type="scientific">Trichonephila clavata</name>
    <name type="common">Joro spider</name>
    <name type="synonym">Nephila clavata</name>
    <dbReference type="NCBI Taxonomy" id="2740835"/>
    <lineage>
        <taxon>Eukaryota</taxon>
        <taxon>Metazoa</taxon>
        <taxon>Ecdysozoa</taxon>
        <taxon>Arthropoda</taxon>
        <taxon>Chelicerata</taxon>
        <taxon>Arachnida</taxon>
        <taxon>Araneae</taxon>
        <taxon>Araneomorphae</taxon>
        <taxon>Entelegynae</taxon>
        <taxon>Araneoidea</taxon>
        <taxon>Nephilidae</taxon>
        <taxon>Trichonephila</taxon>
    </lineage>
</organism>
<evidence type="ECO:0000313" key="1">
    <source>
        <dbReference type="EMBL" id="GFQ90498.1"/>
    </source>
</evidence>